<evidence type="ECO:0000256" key="6">
    <source>
        <dbReference type="ARBA" id="ARBA00022833"/>
    </source>
</evidence>
<keyword evidence="3" id="KW-0479">Metal-binding</keyword>
<keyword evidence="8" id="KW-0238">DNA-binding</keyword>
<dbReference type="EMBL" id="OB660247">
    <property type="protein sequence ID" value="CAD7223736.1"/>
    <property type="molecule type" value="Genomic_DNA"/>
</dbReference>
<feature type="domain" description="C2H2-type" evidence="15">
    <location>
        <begin position="693"/>
        <end position="720"/>
    </location>
</feature>
<evidence type="ECO:0000256" key="11">
    <source>
        <dbReference type="ARBA" id="ARBA00038474"/>
    </source>
</evidence>
<dbReference type="FunFam" id="3.30.160.60:FF:000291">
    <property type="entry name" value="Spalt-like transcription factor 4"/>
    <property type="match status" value="1"/>
</dbReference>
<evidence type="ECO:0000259" key="15">
    <source>
        <dbReference type="PROSITE" id="PS50157"/>
    </source>
</evidence>
<comment type="subcellular location">
    <subcellularLocation>
        <location evidence="1">Nucleus</location>
    </subcellularLocation>
</comment>
<evidence type="ECO:0000256" key="10">
    <source>
        <dbReference type="ARBA" id="ARBA00023242"/>
    </source>
</evidence>
<dbReference type="GO" id="GO:0000978">
    <property type="term" value="F:RNA polymerase II cis-regulatory region sequence-specific DNA binding"/>
    <property type="evidence" value="ECO:0007669"/>
    <property type="project" value="TreeGrafter"/>
</dbReference>
<organism evidence="16">
    <name type="scientific">Cyprideis torosa</name>
    <dbReference type="NCBI Taxonomy" id="163714"/>
    <lineage>
        <taxon>Eukaryota</taxon>
        <taxon>Metazoa</taxon>
        <taxon>Ecdysozoa</taxon>
        <taxon>Arthropoda</taxon>
        <taxon>Crustacea</taxon>
        <taxon>Oligostraca</taxon>
        <taxon>Ostracoda</taxon>
        <taxon>Podocopa</taxon>
        <taxon>Podocopida</taxon>
        <taxon>Cytherocopina</taxon>
        <taxon>Cytheroidea</taxon>
        <taxon>Cytherideidae</taxon>
        <taxon>Cyprideis</taxon>
    </lineage>
</organism>
<feature type="compositionally biased region" description="Pro residues" evidence="14">
    <location>
        <begin position="676"/>
        <end position="690"/>
    </location>
</feature>
<gene>
    <name evidence="16" type="ORF">CTOB1V02_LOCUS1716</name>
</gene>
<evidence type="ECO:0000256" key="12">
    <source>
        <dbReference type="ARBA" id="ARBA00056983"/>
    </source>
</evidence>
<feature type="compositionally biased region" description="Low complexity" evidence="14">
    <location>
        <begin position="592"/>
        <end position="603"/>
    </location>
</feature>
<dbReference type="FunFam" id="3.30.160.60:FF:000215">
    <property type="entry name" value="Spalt-like transcription factor 3"/>
    <property type="match status" value="1"/>
</dbReference>
<feature type="compositionally biased region" description="Gly residues" evidence="14">
    <location>
        <begin position="647"/>
        <end position="656"/>
    </location>
</feature>
<dbReference type="GO" id="GO:0005634">
    <property type="term" value="C:nucleus"/>
    <property type="evidence" value="ECO:0007669"/>
    <property type="project" value="UniProtKB-SubCell"/>
</dbReference>
<dbReference type="PANTHER" id="PTHR23233:SF84">
    <property type="entry name" value="FI23031P1"/>
    <property type="match status" value="1"/>
</dbReference>
<dbReference type="PROSITE" id="PS50157">
    <property type="entry name" value="ZINC_FINGER_C2H2_2"/>
    <property type="match status" value="5"/>
</dbReference>
<feature type="region of interest" description="Disordered" evidence="14">
    <location>
        <begin position="107"/>
        <end position="203"/>
    </location>
</feature>
<feature type="compositionally biased region" description="Low complexity" evidence="14">
    <location>
        <begin position="119"/>
        <end position="131"/>
    </location>
</feature>
<evidence type="ECO:0000313" key="16">
    <source>
        <dbReference type="EMBL" id="CAD7223736.1"/>
    </source>
</evidence>
<keyword evidence="7" id="KW-0805">Transcription regulation</keyword>
<evidence type="ECO:0000256" key="3">
    <source>
        <dbReference type="ARBA" id="ARBA00022723"/>
    </source>
</evidence>
<keyword evidence="6" id="KW-0862">Zinc</keyword>
<feature type="region of interest" description="Disordered" evidence="14">
    <location>
        <begin position="585"/>
        <end position="692"/>
    </location>
</feature>
<evidence type="ECO:0000256" key="1">
    <source>
        <dbReference type="ARBA" id="ARBA00004123"/>
    </source>
</evidence>
<feature type="region of interest" description="Disordered" evidence="14">
    <location>
        <begin position="763"/>
        <end position="808"/>
    </location>
</feature>
<dbReference type="FunFam" id="3.30.160.60:FF:000025">
    <property type="entry name" value="Spalt-like transcription factor 1"/>
    <property type="match status" value="1"/>
</dbReference>
<dbReference type="GO" id="GO:0048731">
    <property type="term" value="P:system development"/>
    <property type="evidence" value="ECO:0007669"/>
    <property type="project" value="UniProtKB-ARBA"/>
</dbReference>
<accession>A0A7R8ZGU9</accession>
<feature type="domain" description="C2H2-type" evidence="15">
    <location>
        <begin position="281"/>
        <end position="308"/>
    </location>
</feature>
<name>A0A7R8ZGU9_9CRUS</name>
<evidence type="ECO:0000256" key="14">
    <source>
        <dbReference type="SAM" id="MobiDB-lite"/>
    </source>
</evidence>
<evidence type="ECO:0000256" key="7">
    <source>
        <dbReference type="ARBA" id="ARBA00023015"/>
    </source>
</evidence>
<evidence type="ECO:0000256" key="4">
    <source>
        <dbReference type="ARBA" id="ARBA00022737"/>
    </source>
</evidence>
<proteinExistence type="inferred from homology"/>
<dbReference type="FunFam" id="3.30.160.60:FF:000446">
    <property type="entry name" value="Zinc finger protein"/>
    <property type="match status" value="1"/>
</dbReference>
<feature type="region of interest" description="Disordered" evidence="14">
    <location>
        <begin position="307"/>
        <end position="349"/>
    </location>
</feature>
<dbReference type="Pfam" id="PF00096">
    <property type="entry name" value="zf-C2H2"/>
    <property type="match status" value="4"/>
</dbReference>
<keyword evidence="5" id="KW-0863">Zinc-finger</keyword>
<feature type="region of interest" description="Disordered" evidence="14">
    <location>
        <begin position="369"/>
        <end position="391"/>
    </location>
</feature>
<dbReference type="SUPFAM" id="SSF57667">
    <property type="entry name" value="beta-beta-alpha zinc fingers"/>
    <property type="match status" value="3"/>
</dbReference>
<evidence type="ECO:0000256" key="9">
    <source>
        <dbReference type="ARBA" id="ARBA00023163"/>
    </source>
</evidence>
<feature type="domain" description="C2H2-type" evidence="15">
    <location>
        <begin position="519"/>
        <end position="546"/>
    </location>
</feature>
<dbReference type="InterPro" id="IPR051565">
    <property type="entry name" value="Sal_C2H2-zinc-finger"/>
</dbReference>
<comment type="similarity">
    <text evidence="11">Belongs to the sal C2H2-type zinc-finger protein family.</text>
</comment>
<reference evidence="16" key="1">
    <citation type="submission" date="2020-11" db="EMBL/GenBank/DDBJ databases">
        <authorList>
            <person name="Tran Van P."/>
        </authorList>
    </citation>
    <scope>NUCLEOTIDE SEQUENCE</scope>
</reference>
<feature type="domain" description="C2H2-type" evidence="15">
    <location>
        <begin position="253"/>
        <end position="280"/>
    </location>
</feature>
<dbReference type="Gene3D" id="3.30.160.60">
    <property type="entry name" value="Classic Zinc Finger"/>
    <property type="match status" value="6"/>
</dbReference>
<sequence>MEPSVLLLTAASDCLKKCEAITEKNPIPWTNVFLESMDTTRVAVAQFPSELRLEADRFPSISCPLLQEFYFIHALREEQIRQEHFFKLHIKQLEAELVQLGQEQVLDEDGRSEDGDGFSSEGASPLALAPPAQSPDPSEEPSLKDSGDGEREDSLPPPSLPSAPESPTDPKDNRPLRPEDTVTSESAVIQPPVEELIEPSPGQPTSLEMLQRTTQEVLTKASKNLLINSLILDDDVKLSSQDGEGGKENLFRHRCRYCGKVFGSDSALQIHIRSHTGERPFKCNICGNRFTTKGNLKVHFQRHSTKYPHIKMNPNPVPEHLDRFYPPLVPQESGKAATPPPPQSPSSLLISTPVFSSALDPLYAPFRSIEKVQPKKSPPFEGRDPKPPTPRELFAMALAPKEPPSPMDTSDEALDLTQGLREGENDSEDNEPRCPSSSASPSPPAGPPFPLISPERTLPGRTGLPPSLSLLIPSSTPSTPRKPQIPLEMVTPPLRTPPLAFPLALRLSPGLRGPPRGNTTCNICFKVFACHSALEIHYRSHTKEKPFKCSICDRGFSTKRCHYNHALPCIFKQGNMKQHMLTHKKDENTPLGSSWPGAPSSSAFPCKEERSESSSSAPGSPEGSSRSQSAMDTPYAEGDEGGNASSDGGGAGGSGTPGFSRPISAPDIKPPASQDPDPPQGPLPERPPGYPKHMCHVCKKNFSSGSALQIHMRTHTGDRPFKCHVCARAFTTKGNLKVHMGIHTGYSGAPRRGRRMSFDIPLHPLGKDFPGGSKDKSPGTPGTHHDILRPNPDLLRPNPDLLRPNPDMSHWAMPPSRAVSFVLPLFNGFGTKASSVIAEGNRETTEESSSPPSPPKKEEDRESPRKTDGPPKKTDDPPRKTDGPPSDGEDRKDASTATPAPSKDWAPGSPSTRPPQPPNASYFPSTRPGIKREVMV</sequence>
<dbReference type="GO" id="GO:0000981">
    <property type="term" value="F:DNA-binding transcription factor activity, RNA polymerase II-specific"/>
    <property type="evidence" value="ECO:0007669"/>
    <property type="project" value="TreeGrafter"/>
</dbReference>
<dbReference type="InterPro" id="IPR013087">
    <property type="entry name" value="Znf_C2H2_type"/>
</dbReference>
<feature type="compositionally biased region" description="Low complexity" evidence="14">
    <location>
        <begin position="613"/>
        <end position="627"/>
    </location>
</feature>
<evidence type="ECO:0000256" key="5">
    <source>
        <dbReference type="ARBA" id="ARBA00022771"/>
    </source>
</evidence>
<keyword evidence="10" id="KW-0539">Nucleus</keyword>
<evidence type="ECO:0000256" key="13">
    <source>
        <dbReference type="ARBA" id="ARBA00071947"/>
    </source>
</evidence>
<dbReference type="FunFam" id="3.30.160.60:FF:000708">
    <property type="entry name" value="Sal-like protein 1"/>
    <property type="match status" value="1"/>
</dbReference>
<feature type="compositionally biased region" description="Pro residues" evidence="14">
    <location>
        <begin position="441"/>
        <end position="451"/>
    </location>
</feature>
<comment type="function">
    <text evidence="12">Required for the establishment of the posterior-most head and the anterior-most tail segments of the embryo. Probably function as a transcriptional regulator. Could repress the transcription of the tsh gene.</text>
</comment>
<feature type="compositionally biased region" description="Basic and acidic residues" evidence="14">
    <location>
        <begin position="773"/>
        <end position="788"/>
    </location>
</feature>
<evidence type="ECO:0000256" key="8">
    <source>
        <dbReference type="ARBA" id="ARBA00023125"/>
    </source>
</evidence>
<feature type="compositionally biased region" description="Low complexity" evidence="14">
    <location>
        <begin position="464"/>
        <end position="479"/>
    </location>
</feature>
<dbReference type="OrthoDB" id="6381376at2759"/>
<dbReference type="PROSITE" id="PS00028">
    <property type="entry name" value="ZINC_FINGER_C2H2_1"/>
    <property type="match status" value="5"/>
</dbReference>
<feature type="compositionally biased region" description="Basic and acidic residues" evidence="14">
    <location>
        <begin position="168"/>
        <end position="180"/>
    </location>
</feature>
<dbReference type="SMART" id="SM00355">
    <property type="entry name" value="ZnF_C2H2"/>
    <property type="match status" value="6"/>
</dbReference>
<evidence type="ECO:0000256" key="2">
    <source>
        <dbReference type="ARBA" id="ARBA00022473"/>
    </source>
</evidence>
<dbReference type="InterPro" id="IPR036236">
    <property type="entry name" value="Znf_C2H2_sf"/>
</dbReference>
<feature type="compositionally biased region" description="Basic and acidic residues" evidence="14">
    <location>
        <begin position="141"/>
        <end position="154"/>
    </location>
</feature>
<dbReference type="PANTHER" id="PTHR23233">
    <property type="entry name" value="SAL-LIKE PROTEIN"/>
    <property type="match status" value="1"/>
</dbReference>
<feature type="compositionally biased region" description="Basic and acidic residues" evidence="14">
    <location>
        <begin position="855"/>
        <end position="894"/>
    </location>
</feature>
<feature type="region of interest" description="Disordered" evidence="14">
    <location>
        <begin position="839"/>
        <end position="936"/>
    </location>
</feature>
<feature type="domain" description="C2H2-type" evidence="15">
    <location>
        <begin position="721"/>
        <end position="748"/>
    </location>
</feature>
<feature type="compositionally biased region" description="Low complexity" evidence="14">
    <location>
        <begin position="789"/>
        <end position="807"/>
    </location>
</feature>
<dbReference type="GO" id="GO:0008270">
    <property type="term" value="F:zinc ion binding"/>
    <property type="evidence" value="ECO:0007669"/>
    <property type="project" value="UniProtKB-KW"/>
</dbReference>
<protein>
    <recommendedName>
        <fullName evidence="13">Homeotic protein spalt-major</fullName>
    </recommendedName>
</protein>
<keyword evidence="2" id="KW-0217">Developmental protein</keyword>
<dbReference type="AlphaFoldDB" id="A0A7R8ZGU9"/>
<keyword evidence="9" id="KW-0804">Transcription</keyword>
<keyword evidence="4" id="KW-0677">Repeat</keyword>
<feature type="region of interest" description="Disordered" evidence="14">
    <location>
        <begin position="421"/>
        <end position="487"/>
    </location>
</feature>